<organism evidence="2 3">
    <name type="scientific">Pisolithus microcarpus 441</name>
    <dbReference type="NCBI Taxonomy" id="765257"/>
    <lineage>
        <taxon>Eukaryota</taxon>
        <taxon>Fungi</taxon>
        <taxon>Dikarya</taxon>
        <taxon>Basidiomycota</taxon>
        <taxon>Agaricomycotina</taxon>
        <taxon>Agaricomycetes</taxon>
        <taxon>Agaricomycetidae</taxon>
        <taxon>Boletales</taxon>
        <taxon>Sclerodermatineae</taxon>
        <taxon>Pisolithaceae</taxon>
        <taxon>Pisolithus</taxon>
    </lineage>
</organism>
<evidence type="ECO:0000313" key="3">
    <source>
        <dbReference type="Proteomes" id="UP000054018"/>
    </source>
</evidence>
<reference evidence="2 3" key="1">
    <citation type="submission" date="2014-04" db="EMBL/GenBank/DDBJ databases">
        <authorList>
            <consortium name="DOE Joint Genome Institute"/>
            <person name="Kuo A."/>
            <person name="Kohler A."/>
            <person name="Costa M.D."/>
            <person name="Nagy L.G."/>
            <person name="Floudas D."/>
            <person name="Copeland A."/>
            <person name="Barry K.W."/>
            <person name="Cichocki N."/>
            <person name="Veneault-Fourrey C."/>
            <person name="LaButti K."/>
            <person name="Lindquist E.A."/>
            <person name="Lipzen A."/>
            <person name="Lundell T."/>
            <person name="Morin E."/>
            <person name="Murat C."/>
            <person name="Sun H."/>
            <person name="Tunlid A."/>
            <person name="Henrissat B."/>
            <person name="Grigoriev I.V."/>
            <person name="Hibbett D.S."/>
            <person name="Martin F."/>
            <person name="Nordberg H.P."/>
            <person name="Cantor M.N."/>
            <person name="Hua S.X."/>
        </authorList>
    </citation>
    <scope>NUCLEOTIDE SEQUENCE [LARGE SCALE GENOMIC DNA]</scope>
    <source>
        <strain evidence="2 3">441</strain>
    </source>
</reference>
<sequence>MPHHGVARRKEESFSASATGNHSGIQRSQYVGVEPQTGSVLAGDPSDFGDCGDIKKVEPDEFAGVSMIESQGSPGALTVTTGSLP</sequence>
<dbReference type="AlphaFoldDB" id="A0A0C9Y114"/>
<dbReference type="EMBL" id="KN834379">
    <property type="protein sequence ID" value="KIK10881.1"/>
    <property type="molecule type" value="Genomic_DNA"/>
</dbReference>
<accession>A0A0C9Y114</accession>
<protein>
    <submittedName>
        <fullName evidence="2">Uncharacterized protein</fullName>
    </submittedName>
</protein>
<reference evidence="3" key="2">
    <citation type="submission" date="2015-01" db="EMBL/GenBank/DDBJ databases">
        <title>Evolutionary Origins and Diversification of the Mycorrhizal Mutualists.</title>
        <authorList>
            <consortium name="DOE Joint Genome Institute"/>
            <consortium name="Mycorrhizal Genomics Consortium"/>
            <person name="Kohler A."/>
            <person name="Kuo A."/>
            <person name="Nagy L.G."/>
            <person name="Floudas D."/>
            <person name="Copeland A."/>
            <person name="Barry K.W."/>
            <person name="Cichocki N."/>
            <person name="Veneault-Fourrey C."/>
            <person name="LaButti K."/>
            <person name="Lindquist E.A."/>
            <person name="Lipzen A."/>
            <person name="Lundell T."/>
            <person name="Morin E."/>
            <person name="Murat C."/>
            <person name="Riley R."/>
            <person name="Ohm R."/>
            <person name="Sun H."/>
            <person name="Tunlid A."/>
            <person name="Henrissat B."/>
            <person name="Grigoriev I.V."/>
            <person name="Hibbett D.S."/>
            <person name="Martin F."/>
        </authorList>
    </citation>
    <scope>NUCLEOTIDE SEQUENCE [LARGE SCALE GENOMIC DNA]</scope>
    <source>
        <strain evidence="3">441</strain>
    </source>
</reference>
<feature type="compositionally biased region" description="Polar residues" evidence="1">
    <location>
        <begin position="14"/>
        <end position="29"/>
    </location>
</feature>
<keyword evidence="3" id="KW-1185">Reference proteome</keyword>
<feature type="region of interest" description="Disordered" evidence="1">
    <location>
        <begin position="1"/>
        <end position="49"/>
    </location>
</feature>
<gene>
    <name evidence="2" type="ORF">PISMIDRAFT_690714</name>
</gene>
<evidence type="ECO:0000256" key="1">
    <source>
        <dbReference type="SAM" id="MobiDB-lite"/>
    </source>
</evidence>
<name>A0A0C9Y114_9AGAM</name>
<dbReference type="OrthoDB" id="10496265at2759"/>
<dbReference type="HOGENOM" id="CLU_2596660_0_0_1"/>
<dbReference type="Proteomes" id="UP000054018">
    <property type="component" value="Unassembled WGS sequence"/>
</dbReference>
<evidence type="ECO:0000313" key="2">
    <source>
        <dbReference type="EMBL" id="KIK10881.1"/>
    </source>
</evidence>
<proteinExistence type="predicted"/>